<geneLocation type="plasmid" evidence="1">
    <name>pTi_Tun183</name>
</geneLocation>
<keyword evidence="1" id="KW-0614">Plasmid</keyword>
<sequence length="94" mass="10525">MGQSLLQNGLFQRGKVRRNIVISAVQKRKKGLGVSPEPFDMFGRNWLRGHATISTCFSEQQHSSDLAKRGLNRPWAPPSKQLLVEMCSLDGSFP</sequence>
<organism evidence="1">
    <name type="scientific">Agrobacterium tumefaciens</name>
    <dbReference type="NCBI Taxonomy" id="358"/>
    <lineage>
        <taxon>Bacteria</taxon>
        <taxon>Pseudomonadati</taxon>
        <taxon>Pseudomonadota</taxon>
        <taxon>Alphaproteobacteria</taxon>
        <taxon>Hyphomicrobiales</taxon>
        <taxon>Rhizobiaceae</taxon>
        <taxon>Rhizobium/Agrobacterium group</taxon>
        <taxon>Agrobacterium</taxon>
        <taxon>Agrobacterium tumefaciens complex</taxon>
    </lineage>
</organism>
<dbReference type="EMBL" id="KY000071">
    <property type="protein sequence ID" value="ASK48885.1"/>
    <property type="molecule type" value="Genomic_DNA"/>
</dbReference>
<proteinExistence type="predicted"/>
<protein>
    <submittedName>
        <fullName evidence="1">Uncharacterized protein</fullName>
    </submittedName>
</protein>
<evidence type="ECO:0000313" key="1">
    <source>
        <dbReference type="EMBL" id="ASK48885.1"/>
    </source>
</evidence>
<name>A0A2Z2Q4N3_AGRTU</name>
<reference evidence="1" key="1">
    <citation type="submission" date="2016-10" db="EMBL/GenBank/DDBJ databases">
        <title>Agrobacterium Ti plasmids: Classification based on T-DNA and Vir regions organization.</title>
        <authorList>
            <person name="Nabi N."/>
            <person name="Vial L."/>
            <person name="Ben Hafsa A."/>
            <person name="Chapulliot D."/>
            <person name="Berard A."/>
            <person name="Chauveau A."/>
            <person name="Le Paslier M.-C."/>
            <person name="Harzallah Skhiri F."/>
            <person name="Brunel D."/>
            <person name="Nesme X."/>
            <person name="Chaouachi M."/>
        </authorList>
    </citation>
    <scope>NUCLEOTIDE SEQUENCE</scope>
    <source>
        <strain evidence="1">Tun183</strain>
        <plasmid evidence="1">pTi_Tun183</plasmid>
    </source>
</reference>
<accession>A0A2Z2Q4N3</accession>
<dbReference type="AlphaFoldDB" id="A0A2Z2Q4N3"/>